<evidence type="ECO:0000256" key="8">
    <source>
        <dbReference type="ARBA" id="ARBA00042266"/>
    </source>
</evidence>
<keyword evidence="9" id="KW-0687">Ribonucleoprotein</keyword>
<keyword evidence="2" id="KW-0963">Cytoplasm</keyword>
<evidence type="ECO:0000256" key="7">
    <source>
        <dbReference type="ARBA" id="ARBA00041867"/>
    </source>
</evidence>
<dbReference type="GO" id="GO:0032259">
    <property type="term" value="P:methylation"/>
    <property type="evidence" value="ECO:0007669"/>
    <property type="project" value="UniProtKB-KW"/>
</dbReference>
<dbReference type="Pfam" id="PF06325">
    <property type="entry name" value="PrmA"/>
    <property type="match status" value="1"/>
</dbReference>
<sequence>MHNHGWWQLEMIVPRELEESLIWKLDSLGIDRIAIAYSPENPNDLQLLAWLPIVDWPDSERELLNFIVADIAATFSISSPDMIWSQTVNEDWSRKWKENWQPDRIGNYWLIIPSWFDSSQLLSGNHALRLDPGSAFGTGSHPTTRLCLEALEKLNLQKMRVADLGCGSGILSLGALLLGATTVVGCDTDPLAVKATYMNIALNGYVDELKFQFGLGSIDTLAELLLGEPADLLLCNTLASVIINVSPLFDYVISPNGRGLLSGLLLDQIKTITKQLESLNWQVRLINTKGKWGLLEIHK</sequence>
<evidence type="ECO:0000256" key="5">
    <source>
        <dbReference type="ARBA" id="ARBA00022691"/>
    </source>
</evidence>
<comment type="similarity">
    <text evidence="1">Belongs to the methyltransferase superfamily. PrmA family.</text>
</comment>
<protein>
    <recommendedName>
        <fullName evidence="8">ETFB lysine methyltransferase</fullName>
    </recommendedName>
    <alternativeName>
        <fullName evidence="7">Protein N-lysine methyltransferase METTL20</fullName>
    </alternativeName>
</protein>
<comment type="similarity">
    <text evidence="6">Belongs to the methyltransferase superfamily. ETFBKMT family.</text>
</comment>
<dbReference type="Gene3D" id="3.40.50.150">
    <property type="entry name" value="Vaccinia Virus protein VP39"/>
    <property type="match status" value="1"/>
</dbReference>
<dbReference type="PANTHER" id="PTHR43648:SF1">
    <property type="entry name" value="ELECTRON TRANSFER FLAVOPROTEIN BETA SUBUNIT LYSINE METHYLTRANSFERASE"/>
    <property type="match status" value="1"/>
</dbReference>
<organism evidence="9">
    <name type="scientific">Paulinella micropora</name>
    <dbReference type="NCBI Taxonomy" id="1928728"/>
    <lineage>
        <taxon>Eukaryota</taxon>
        <taxon>Sar</taxon>
        <taxon>Rhizaria</taxon>
        <taxon>Cercozoa</taxon>
        <taxon>Imbricatea</taxon>
        <taxon>Silicofilosea</taxon>
        <taxon>Euglyphida</taxon>
        <taxon>Paulinellidae</taxon>
        <taxon>Paulinella</taxon>
    </lineage>
</organism>
<evidence type="ECO:0000256" key="1">
    <source>
        <dbReference type="ARBA" id="ARBA00009741"/>
    </source>
</evidence>
<dbReference type="EMBL" id="MG976688">
    <property type="protein sequence ID" value="AXY63610.1"/>
    <property type="molecule type" value="Genomic_DNA"/>
</dbReference>
<proteinExistence type="inferred from homology"/>
<reference evidence="9" key="1">
    <citation type="submission" date="2018-02" db="EMBL/GenBank/DDBJ databases">
        <title>Genome reduction pattern in chromatophore genome of Paulinella.</title>
        <authorList>
            <person name="Lhee D."/>
            <person name="Yoon H.S."/>
        </authorList>
    </citation>
    <scope>NUCLEOTIDE SEQUENCE</scope>
    <source>
        <strain evidence="9">NZ27</strain>
    </source>
</reference>
<evidence type="ECO:0000256" key="3">
    <source>
        <dbReference type="ARBA" id="ARBA00022603"/>
    </source>
</evidence>
<dbReference type="CDD" id="cd02440">
    <property type="entry name" value="AdoMet_MTases"/>
    <property type="match status" value="1"/>
</dbReference>
<name>A0A385I182_9EUKA</name>
<dbReference type="InterPro" id="IPR029063">
    <property type="entry name" value="SAM-dependent_MTases_sf"/>
</dbReference>
<geneLocation type="plastid" evidence="9"/>
<evidence type="ECO:0000313" key="9">
    <source>
        <dbReference type="EMBL" id="AXY63610.1"/>
    </source>
</evidence>
<evidence type="ECO:0000256" key="4">
    <source>
        <dbReference type="ARBA" id="ARBA00022679"/>
    </source>
</evidence>
<dbReference type="SUPFAM" id="SSF53335">
    <property type="entry name" value="S-adenosyl-L-methionine-dependent methyltransferases"/>
    <property type="match status" value="1"/>
</dbReference>
<dbReference type="GO" id="GO:0005840">
    <property type="term" value="C:ribosome"/>
    <property type="evidence" value="ECO:0007669"/>
    <property type="project" value="UniProtKB-KW"/>
</dbReference>
<keyword evidence="9" id="KW-0689">Ribosomal protein</keyword>
<evidence type="ECO:0000256" key="2">
    <source>
        <dbReference type="ARBA" id="ARBA00022490"/>
    </source>
</evidence>
<dbReference type="GO" id="GO:0008276">
    <property type="term" value="F:protein methyltransferase activity"/>
    <property type="evidence" value="ECO:0007669"/>
    <property type="project" value="InterPro"/>
</dbReference>
<dbReference type="InterPro" id="IPR050078">
    <property type="entry name" value="Ribosomal_L11_MeTrfase_PrmA"/>
</dbReference>
<keyword evidence="3 9" id="KW-0489">Methyltransferase</keyword>
<dbReference type="HAMAP" id="MF_00735">
    <property type="entry name" value="Methyltr_PrmA"/>
    <property type="match status" value="1"/>
</dbReference>
<keyword evidence="4 9" id="KW-0808">Transferase</keyword>
<evidence type="ECO:0000256" key="6">
    <source>
        <dbReference type="ARBA" id="ARBA00037932"/>
    </source>
</evidence>
<dbReference type="AlphaFoldDB" id="A0A385I182"/>
<keyword evidence="9" id="KW-0934">Plastid</keyword>
<dbReference type="PANTHER" id="PTHR43648">
    <property type="entry name" value="ELECTRON TRANSFER FLAVOPROTEIN BETA SUBUNIT LYSINE METHYLTRANSFERASE"/>
    <property type="match status" value="1"/>
</dbReference>
<accession>A0A385I182</accession>
<gene>
    <name evidence="9" type="ORF">PMNZ_689</name>
</gene>
<keyword evidence="5" id="KW-0949">S-adenosyl-L-methionine</keyword>
<dbReference type="InterPro" id="IPR004498">
    <property type="entry name" value="Ribosomal_PrmA_MeTrfase"/>
</dbReference>
<dbReference type="NCBIfam" id="TIGR00406">
    <property type="entry name" value="prmA"/>
    <property type="match status" value="1"/>
</dbReference>